<name>A0A0L0RXN5_ALLM3</name>
<organism evidence="1 2">
    <name type="scientific">Allomyces macrogynus (strain ATCC 38327)</name>
    <name type="common">Allomyces javanicus var. macrogynus</name>
    <dbReference type="NCBI Taxonomy" id="578462"/>
    <lineage>
        <taxon>Eukaryota</taxon>
        <taxon>Fungi</taxon>
        <taxon>Fungi incertae sedis</taxon>
        <taxon>Blastocladiomycota</taxon>
        <taxon>Blastocladiomycetes</taxon>
        <taxon>Blastocladiales</taxon>
        <taxon>Blastocladiaceae</taxon>
        <taxon>Allomyces</taxon>
    </lineage>
</organism>
<dbReference type="AlphaFoldDB" id="A0A0L0RXN5"/>
<evidence type="ECO:0000313" key="2">
    <source>
        <dbReference type="Proteomes" id="UP000054350"/>
    </source>
</evidence>
<reference evidence="2" key="2">
    <citation type="submission" date="2009-11" db="EMBL/GenBank/DDBJ databases">
        <title>The Genome Sequence of Allomyces macrogynus strain ATCC 38327.</title>
        <authorList>
            <consortium name="The Broad Institute Genome Sequencing Platform"/>
            <person name="Russ C."/>
            <person name="Cuomo C."/>
            <person name="Shea T."/>
            <person name="Young S.K."/>
            <person name="Zeng Q."/>
            <person name="Koehrsen M."/>
            <person name="Haas B."/>
            <person name="Borodovsky M."/>
            <person name="Guigo R."/>
            <person name="Alvarado L."/>
            <person name="Berlin A."/>
            <person name="Borenstein D."/>
            <person name="Chen Z."/>
            <person name="Engels R."/>
            <person name="Freedman E."/>
            <person name="Gellesch M."/>
            <person name="Goldberg J."/>
            <person name="Griggs A."/>
            <person name="Gujja S."/>
            <person name="Heiman D."/>
            <person name="Hepburn T."/>
            <person name="Howarth C."/>
            <person name="Jen D."/>
            <person name="Larson L."/>
            <person name="Lewis B."/>
            <person name="Mehta T."/>
            <person name="Park D."/>
            <person name="Pearson M."/>
            <person name="Roberts A."/>
            <person name="Saif S."/>
            <person name="Shenoy N."/>
            <person name="Sisk P."/>
            <person name="Stolte C."/>
            <person name="Sykes S."/>
            <person name="Walk T."/>
            <person name="White J."/>
            <person name="Yandava C."/>
            <person name="Burger G."/>
            <person name="Gray M.W."/>
            <person name="Holland P.W.H."/>
            <person name="King N."/>
            <person name="Lang F.B.F."/>
            <person name="Roger A.J."/>
            <person name="Ruiz-Trillo I."/>
            <person name="Lander E."/>
            <person name="Nusbaum C."/>
        </authorList>
    </citation>
    <scope>NUCLEOTIDE SEQUENCE [LARGE SCALE GENOMIC DNA]</scope>
    <source>
        <strain evidence="2">ATCC 38327</strain>
    </source>
</reference>
<sequence>MGSLARLGIMNPHPSNASGLTRLPVARTHARCGRGALHNIERTKSAMDGARDRVRITVADPFAGDDASATSPPPFHFMARVICADCCVQKDCYLLIFHCPLGFGLSPELVATASPPKTVATRRTTSDLPAHVLHVTTWAFRKRSS</sequence>
<protein>
    <submittedName>
        <fullName evidence="1">Uncharacterized protein</fullName>
    </submittedName>
</protein>
<keyword evidence="2" id="KW-1185">Reference proteome</keyword>
<accession>A0A0L0RXN5</accession>
<evidence type="ECO:0000313" key="1">
    <source>
        <dbReference type="EMBL" id="KNE54905.1"/>
    </source>
</evidence>
<reference evidence="1 2" key="1">
    <citation type="submission" date="2009-11" db="EMBL/GenBank/DDBJ databases">
        <title>Annotation of Allomyces macrogynus ATCC 38327.</title>
        <authorList>
            <consortium name="The Broad Institute Genome Sequencing Platform"/>
            <person name="Russ C."/>
            <person name="Cuomo C."/>
            <person name="Burger G."/>
            <person name="Gray M.W."/>
            <person name="Holland P.W.H."/>
            <person name="King N."/>
            <person name="Lang F.B.F."/>
            <person name="Roger A.J."/>
            <person name="Ruiz-Trillo I."/>
            <person name="Young S.K."/>
            <person name="Zeng Q."/>
            <person name="Gargeya S."/>
            <person name="Fitzgerald M."/>
            <person name="Haas B."/>
            <person name="Abouelleil A."/>
            <person name="Alvarado L."/>
            <person name="Arachchi H.M."/>
            <person name="Berlin A."/>
            <person name="Chapman S.B."/>
            <person name="Gearin G."/>
            <person name="Goldberg J."/>
            <person name="Griggs A."/>
            <person name="Gujja S."/>
            <person name="Hansen M."/>
            <person name="Heiman D."/>
            <person name="Howarth C."/>
            <person name="Larimer J."/>
            <person name="Lui A."/>
            <person name="MacDonald P.J.P."/>
            <person name="McCowen C."/>
            <person name="Montmayeur A."/>
            <person name="Murphy C."/>
            <person name="Neiman D."/>
            <person name="Pearson M."/>
            <person name="Priest M."/>
            <person name="Roberts A."/>
            <person name="Saif S."/>
            <person name="Shea T."/>
            <person name="Sisk P."/>
            <person name="Stolte C."/>
            <person name="Sykes S."/>
            <person name="Wortman J."/>
            <person name="Nusbaum C."/>
            <person name="Birren B."/>
        </authorList>
    </citation>
    <scope>NUCLEOTIDE SEQUENCE [LARGE SCALE GENOMIC DNA]</scope>
    <source>
        <strain evidence="1 2">ATCC 38327</strain>
    </source>
</reference>
<dbReference type="VEuPathDB" id="FungiDB:AMAG_17718"/>
<dbReference type="EMBL" id="GG745328">
    <property type="protein sequence ID" value="KNE54905.1"/>
    <property type="molecule type" value="Genomic_DNA"/>
</dbReference>
<gene>
    <name evidence="1" type="ORF">AMAG_17718</name>
</gene>
<proteinExistence type="predicted"/>
<dbReference type="Proteomes" id="UP000054350">
    <property type="component" value="Unassembled WGS sequence"/>
</dbReference>